<dbReference type="RefSeq" id="WP_285868439.1">
    <property type="nucleotide sequence ID" value="NZ_JARFYM010000007.1"/>
</dbReference>
<name>A0ABT7JSY4_9HYPH</name>
<comment type="caution">
    <text evidence="1">The sequence shown here is derived from an EMBL/GenBank/DDBJ whole genome shotgun (WGS) entry which is preliminary data.</text>
</comment>
<protein>
    <recommendedName>
        <fullName evidence="3">HEPN domain-containing protein</fullName>
    </recommendedName>
</protein>
<gene>
    <name evidence="1" type="ORF">PY649_11200</name>
</gene>
<accession>A0ABT7JSY4</accession>
<evidence type="ECO:0000313" key="1">
    <source>
        <dbReference type="EMBL" id="MDL2399463.1"/>
    </source>
</evidence>
<sequence>MSDAARLAKMRFAGKAAGAPYPKFSLTGIHRDEIRGELANAAAESAFAAAVTYVEAMAGIKAGTIAWSVVRLYYTCYYCLKALAVRNGAVPFNSGKEEMIYNAIENAFLKGGSSSHHWNWSAMRRVPALKSLWFYSEDSENAYAELRSHREDVNYRHAFPDPEFHNCLASHTSELDKRIREYRDDAAFFYTYLADHLALAYPTKMIFHLEQEMLSSGFSLDCDKKAHLKGMWKMKDRCPFAG</sequence>
<keyword evidence="2" id="KW-1185">Reference proteome</keyword>
<reference evidence="1" key="1">
    <citation type="submission" date="2023-06" db="EMBL/GenBank/DDBJ databases">
        <title>Phylogenetic Diversity of Rhizobium strains.</title>
        <authorList>
            <person name="Moura F.T."/>
            <person name="Helene L.C.F."/>
            <person name="Hungria M."/>
        </authorList>
    </citation>
    <scope>NUCLEOTIDE SEQUENCE</scope>
    <source>
        <strain evidence="1">CCGE526</strain>
    </source>
</reference>
<evidence type="ECO:0008006" key="3">
    <source>
        <dbReference type="Google" id="ProtNLM"/>
    </source>
</evidence>
<dbReference type="Gene3D" id="1.20.120.330">
    <property type="entry name" value="Nucleotidyltransferases domain 2"/>
    <property type="match status" value="1"/>
</dbReference>
<evidence type="ECO:0000313" key="2">
    <source>
        <dbReference type="Proteomes" id="UP001172645"/>
    </source>
</evidence>
<dbReference type="Proteomes" id="UP001172645">
    <property type="component" value="Unassembled WGS sequence"/>
</dbReference>
<proteinExistence type="predicted"/>
<dbReference type="EMBL" id="JARFYM010000007">
    <property type="protein sequence ID" value="MDL2399463.1"/>
    <property type="molecule type" value="Genomic_DNA"/>
</dbReference>
<organism evidence="1 2">
    <name type="scientific">Rhizobium mayense</name>
    <dbReference type="NCBI Taxonomy" id="1312184"/>
    <lineage>
        <taxon>Bacteria</taxon>
        <taxon>Pseudomonadati</taxon>
        <taxon>Pseudomonadota</taxon>
        <taxon>Alphaproteobacteria</taxon>
        <taxon>Hyphomicrobiales</taxon>
        <taxon>Rhizobiaceae</taxon>
        <taxon>Rhizobium/Agrobacterium group</taxon>
        <taxon>Rhizobium</taxon>
    </lineage>
</organism>